<evidence type="ECO:0000313" key="7">
    <source>
        <dbReference type="EMBL" id="RKT55262.1"/>
    </source>
</evidence>
<protein>
    <submittedName>
        <fullName evidence="7">3-phenylpropionate/trans-cinnamate dioxygenase ferredoxin reductase subunit</fullName>
    </submittedName>
</protein>
<dbReference type="InterPro" id="IPR050446">
    <property type="entry name" value="FAD-oxidoreductase/Apoptosis"/>
</dbReference>
<dbReference type="PRINTS" id="PR00368">
    <property type="entry name" value="FADPNR"/>
</dbReference>
<reference evidence="7 8" key="1">
    <citation type="submission" date="2018-10" db="EMBL/GenBank/DDBJ databases">
        <title>Sequencing the genomes of 1000 actinobacteria strains.</title>
        <authorList>
            <person name="Klenk H.-P."/>
        </authorList>
    </citation>
    <scope>NUCLEOTIDE SEQUENCE [LARGE SCALE GENOMIC DNA]</scope>
    <source>
        <strain evidence="7 8">DSM 43800</strain>
    </source>
</reference>
<keyword evidence="2" id="KW-0285">Flavoprotein</keyword>
<dbReference type="SUPFAM" id="SSF51905">
    <property type="entry name" value="FAD/NAD(P)-binding domain"/>
    <property type="match status" value="2"/>
</dbReference>
<evidence type="ECO:0000256" key="2">
    <source>
        <dbReference type="ARBA" id="ARBA00022630"/>
    </source>
</evidence>
<dbReference type="Pfam" id="PF07992">
    <property type="entry name" value="Pyr_redox_2"/>
    <property type="match status" value="1"/>
</dbReference>
<gene>
    <name evidence="7" type="ORF">C8E97_3921</name>
</gene>
<evidence type="ECO:0000259" key="5">
    <source>
        <dbReference type="Pfam" id="PF07992"/>
    </source>
</evidence>
<dbReference type="EMBL" id="RBXO01000001">
    <property type="protein sequence ID" value="RKT55262.1"/>
    <property type="molecule type" value="Genomic_DNA"/>
</dbReference>
<keyword evidence="8" id="KW-1185">Reference proteome</keyword>
<sequence>MATPEVFVIVGAGLAGAKAAQALREEGFTGRVVLLGDEAERPYERPPLSKGYLLGDQGRAETHVHDARWYEENEVDLRLGLRVTGLDRAARRVALADGGHVGYTKLLLATGSSPRRLPVPGDDLPGVHYLRRLDQADRLRAALTPGSRVVVAGAGWIGLEVAAAARQRDCAVTVVEPAATPLHAALGPEMGGFFAGLHRAHGVDFRFGNHVTAFGGDERLTGVALADGVVLPADAAVVGVGVRPNTGLAELAGLAVDDGVVVDAALRTSDPDVYAAGDVASGPSTRYGRRLRVEHWANALNGGQAAAKSMLGREVVHDDLPYFFSDQYDVGMEFAGWFSPGGYDRVVVRGDVGSRVFHSFWLTGDRVVAGMHVNSWDEGLGAVRELIGDGRPVDVDRLADTSVPLTALAAG</sequence>
<dbReference type="RefSeq" id="WP_121006990.1">
    <property type="nucleotide sequence ID" value="NZ_RBXO01000001.1"/>
</dbReference>
<dbReference type="InterPro" id="IPR036188">
    <property type="entry name" value="FAD/NAD-bd_sf"/>
</dbReference>
<keyword evidence="4" id="KW-0560">Oxidoreductase</keyword>
<dbReference type="InterPro" id="IPR016156">
    <property type="entry name" value="FAD/NAD-linked_Rdtase_dimer_sf"/>
</dbReference>
<accession>A0A495W0R3</accession>
<dbReference type="GO" id="GO:0005737">
    <property type="term" value="C:cytoplasm"/>
    <property type="evidence" value="ECO:0007669"/>
    <property type="project" value="TreeGrafter"/>
</dbReference>
<dbReference type="AlphaFoldDB" id="A0A495W0R3"/>
<feature type="domain" description="FAD/NAD(P)-binding" evidence="5">
    <location>
        <begin position="8"/>
        <end position="302"/>
    </location>
</feature>
<evidence type="ECO:0000313" key="8">
    <source>
        <dbReference type="Proteomes" id="UP000282084"/>
    </source>
</evidence>
<evidence type="ECO:0000256" key="3">
    <source>
        <dbReference type="ARBA" id="ARBA00022827"/>
    </source>
</evidence>
<dbReference type="OrthoDB" id="4475657at2"/>
<organism evidence="7 8">
    <name type="scientific">Saccharothrix australiensis</name>
    <dbReference type="NCBI Taxonomy" id="2072"/>
    <lineage>
        <taxon>Bacteria</taxon>
        <taxon>Bacillati</taxon>
        <taxon>Actinomycetota</taxon>
        <taxon>Actinomycetes</taxon>
        <taxon>Pseudonocardiales</taxon>
        <taxon>Pseudonocardiaceae</taxon>
        <taxon>Saccharothrix</taxon>
    </lineage>
</organism>
<proteinExistence type="predicted"/>
<dbReference type="Pfam" id="PF14759">
    <property type="entry name" value="Reductase_C"/>
    <property type="match status" value="1"/>
</dbReference>
<evidence type="ECO:0000259" key="6">
    <source>
        <dbReference type="Pfam" id="PF14759"/>
    </source>
</evidence>
<dbReference type="PANTHER" id="PTHR43557">
    <property type="entry name" value="APOPTOSIS-INDUCING FACTOR 1"/>
    <property type="match status" value="1"/>
</dbReference>
<dbReference type="Gene3D" id="3.50.50.60">
    <property type="entry name" value="FAD/NAD(P)-binding domain"/>
    <property type="match status" value="2"/>
</dbReference>
<keyword evidence="3" id="KW-0274">FAD</keyword>
<dbReference type="InterPro" id="IPR028202">
    <property type="entry name" value="Reductase_C"/>
</dbReference>
<dbReference type="GO" id="GO:0016651">
    <property type="term" value="F:oxidoreductase activity, acting on NAD(P)H"/>
    <property type="evidence" value="ECO:0007669"/>
    <property type="project" value="TreeGrafter"/>
</dbReference>
<keyword evidence="7" id="KW-0223">Dioxygenase</keyword>
<comment type="cofactor">
    <cofactor evidence="1">
        <name>FAD</name>
        <dbReference type="ChEBI" id="CHEBI:57692"/>
    </cofactor>
</comment>
<evidence type="ECO:0000256" key="4">
    <source>
        <dbReference type="ARBA" id="ARBA00023002"/>
    </source>
</evidence>
<dbReference type="InterPro" id="IPR023753">
    <property type="entry name" value="FAD/NAD-binding_dom"/>
</dbReference>
<dbReference type="PANTHER" id="PTHR43557:SF2">
    <property type="entry name" value="RIESKE DOMAIN-CONTAINING PROTEIN-RELATED"/>
    <property type="match status" value="1"/>
</dbReference>
<feature type="domain" description="Reductase C-terminal" evidence="6">
    <location>
        <begin position="322"/>
        <end position="408"/>
    </location>
</feature>
<dbReference type="Proteomes" id="UP000282084">
    <property type="component" value="Unassembled WGS sequence"/>
</dbReference>
<name>A0A495W0R3_9PSEU</name>
<dbReference type="PRINTS" id="PR00411">
    <property type="entry name" value="PNDRDTASEI"/>
</dbReference>
<dbReference type="SUPFAM" id="SSF55424">
    <property type="entry name" value="FAD/NAD-linked reductases, dimerisation (C-terminal) domain"/>
    <property type="match status" value="1"/>
</dbReference>
<dbReference type="GO" id="GO:0051213">
    <property type="term" value="F:dioxygenase activity"/>
    <property type="evidence" value="ECO:0007669"/>
    <property type="project" value="UniProtKB-KW"/>
</dbReference>
<comment type="caution">
    <text evidence="7">The sequence shown here is derived from an EMBL/GenBank/DDBJ whole genome shotgun (WGS) entry which is preliminary data.</text>
</comment>
<evidence type="ECO:0000256" key="1">
    <source>
        <dbReference type="ARBA" id="ARBA00001974"/>
    </source>
</evidence>
<dbReference type="Gene3D" id="3.30.390.30">
    <property type="match status" value="1"/>
</dbReference>